<sequence>MSLSLYCWILGDDSERTFTVKIPKTDNVSILKKLIKEEKAPHLNHIAASDLDLWRVSFPVDDLETALKNINLASYQKLSPPSKKVTTFFKNVAEDCLHVIVKVPEVQPVIALDPSQILLLSCFILGDDSDKTFTVKIPKTDNVGILKN</sequence>
<keyword evidence="3" id="KW-0964">Secreted</keyword>
<evidence type="ECO:0000259" key="4">
    <source>
        <dbReference type="Pfam" id="PF20147"/>
    </source>
</evidence>
<dbReference type="InterPro" id="IPR045379">
    <property type="entry name" value="Crinkler_N"/>
</dbReference>
<evidence type="ECO:0000313" key="6">
    <source>
        <dbReference type="Proteomes" id="UP000724874"/>
    </source>
</evidence>
<organism evidence="5 6">
    <name type="scientific">Gymnopilus junonius</name>
    <name type="common">Spectacular rustgill mushroom</name>
    <name type="synonym">Gymnopilus spectabilis subsp. junonius</name>
    <dbReference type="NCBI Taxonomy" id="109634"/>
    <lineage>
        <taxon>Eukaryota</taxon>
        <taxon>Fungi</taxon>
        <taxon>Dikarya</taxon>
        <taxon>Basidiomycota</taxon>
        <taxon>Agaricomycotina</taxon>
        <taxon>Agaricomycetes</taxon>
        <taxon>Agaricomycetidae</taxon>
        <taxon>Agaricales</taxon>
        <taxon>Agaricineae</taxon>
        <taxon>Hymenogastraceae</taxon>
        <taxon>Gymnopilus</taxon>
    </lineage>
</organism>
<comment type="subcellular location">
    <subcellularLocation>
        <location evidence="1">Host cell</location>
    </subcellularLocation>
    <subcellularLocation>
        <location evidence="2">Secreted</location>
    </subcellularLocation>
</comment>
<evidence type="ECO:0000256" key="3">
    <source>
        <dbReference type="ARBA" id="ARBA00022525"/>
    </source>
</evidence>
<dbReference type="Pfam" id="PF20147">
    <property type="entry name" value="Crinkler"/>
    <property type="match status" value="1"/>
</dbReference>
<dbReference type="GO" id="GO:0005576">
    <property type="term" value="C:extracellular region"/>
    <property type="evidence" value="ECO:0007669"/>
    <property type="project" value="UniProtKB-SubCell"/>
</dbReference>
<feature type="domain" description="Crinkler effector protein N-terminal" evidence="4">
    <location>
        <begin position="3"/>
        <end position="102"/>
    </location>
</feature>
<gene>
    <name evidence="5" type="ORF">CPB84DRAFT_1850243</name>
</gene>
<evidence type="ECO:0000256" key="2">
    <source>
        <dbReference type="ARBA" id="ARBA00004613"/>
    </source>
</evidence>
<proteinExistence type="predicted"/>
<evidence type="ECO:0000313" key="5">
    <source>
        <dbReference type="EMBL" id="KAF8885865.1"/>
    </source>
</evidence>
<dbReference type="Proteomes" id="UP000724874">
    <property type="component" value="Unassembled WGS sequence"/>
</dbReference>
<dbReference type="OrthoDB" id="3026531at2759"/>
<name>A0A9P5TJQ7_GYMJU</name>
<dbReference type="AlphaFoldDB" id="A0A9P5TJQ7"/>
<dbReference type="GO" id="GO:0043657">
    <property type="term" value="C:host cell"/>
    <property type="evidence" value="ECO:0007669"/>
    <property type="project" value="UniProtKB-SubCell"/>
</dbReference>
<accession>A0A9P5TJQ7</accession>
<evidence type="ECO:0000256" key="1">
    <source>
        <dbReference type="ARBA" id="ARBA00004340"/>
    </source>
</evidence>
<dbReference type="EMBL" id="JADNYJ010000099">
    <property type="protein sequence ID" value="KAF8885865.1"/>
    <property type="molecule type" value="Genomic_DNA"/>
</dbReference>
<comment type="caution">
    <text evidence="5">The sequence shown here is derived from an EMBL/GenBank/DDBJ whole genome shotgun (WGS) entry which is preliminary data.</text>
</comment>
<protein>
    <recommendedName>
        <fullName evidence="4">Crinkler effector protein N-terminal domain-containing protein</fullName>
    </recommendedName>
</protein>
<reference evidence="5" key="1">
    <citation type="submission" date="2020-11" db="EMBL/GenBank/DDBJ databases">
        <authorList>
            <consortium name="DOE Joint Genome Institute"/>
            <person name="Ahrendt S."/>
            <person name="Riley R."/>
            <person name="Andreopoulos W."/>
            <person name="LaButti K."/>
            <person name="Pangilinan J."/>
            <person name="Ruiz-duenas F.J."/>
            <person name="Barrasa J.M."/>
            <person name="Sanchez-Garcia M."/>
            <person name="Camarero S."/>
            <person name="Miyauchi S."/>
            <person name="Serrano A."/>
            <person name="Linde D."/>
            <person name="Babiker R."/>
            <person name="Drula E."/>
            <person name="Ayuso-Fernandez I."/>
            <person name="Pacheco R."/>
            <person name="Padilla G."/>
            <person name="Ferreira P."/>
            <person name="Barriuso J."/>
            <person name="Kellner H."/>
            <person name="Castanera R."/>
            <person name="Alfaro M."/>
            <person name="Ramirez L."/>
            <person name="Pisabarro A.G."/>
            <person name="Kuo A."/>
            <person name="Tritt A."/>
            <person name="Lipzen A."/>
            <person name="He G."/>
            <person name="Yan M."/>
            <person name="Ng V."/>
            <person name="Cullen D."/>
            <person name="Martin F."/>
            <person name="Rosso M.-N."/>
            <person name="Henrissat B."/>
            <person name="Hibbett D."/>
            <person name="Martinez A.T."/>
            <person name="Grigoriev I.V."/>
        </authorList>
    </citation>
    <scope>NUCLEOTIDE SEQUENCE</scope>
    <source>
        <strain evidence="5">AH 44721</strain>
    </source>
</reference>
<keyword evidence="6" id="KW-1185">Reference proteome</keyword>